<keyword evidence="2" id="KW-0812">Transmembrane</keyword>
<dbReference type="PROSITE" id="PS50887">
    <property type="entry name" value="GGDEF"/>
    <property type="match status" value="1"/>
</dbReference>
<sequence>MKSEAAKAAGNPPESTRPDNDRAAPHWRHSLLGKAAVFMLLGVFVAYGAGAAAGFLMLERGMREQWRNQAEMNAQIVSSVIRGIYTALVVEADAEGQVVRIVSELPIGDETSILSTGFNPVDVLALAAAQTRNEVWLFQKNEDGSGFVSTAGSGDNHAGVLITFDDSDAPSPDRASFFVGFATVDGVQHLVSALPVVASRGEVHGLVVSSIGQSAALFETRNALVKQSLLVLIAVLVVTTAIVAFLMRRLFRPVPVLIQALTRIANNDTGVATPFRGRNDEIGYLADAIETLREAVVEREHLREVREATLQFEHMAHHDSLTGLPNRAYLNKALAKATDSLSDGQRVNFLMLDLDLFKPVNDTHGHAVGDTLLVAVANRLSLLLGADDIAARLGGDEFAILQHVSHDSEKEGRRLAERIVETLGRPFVVDGLQLSIGGSVGIACAPEAGRDAHELFTRADAALYASKRQGRRTYAFYSDTLLEDEGKYRALGA</sequence>
<gene>
    <name evidence="5" type="ORF">NOF55_07550</name>
</gene>
<evidence type="ECO:0000313" key="6">
    <source>
        <dbReference type="Proteomes" id="UP001208771"/>
    </source>
</evidence>
<keyword evidence="6" id="KW-1185">Reference proteome</keyword>
<dbReference type="CDD" id="cd06225">
    <property type="entry name" value="HAMP"/>
    <property type="match status" value="1"/>
</dbReference>
<dbReference type="Gene3D" id="3.30.70.270">
    <property type="match status" value="1"/>
</dbReference>
<reference evidence="5" key="1">
    <citation type="submission" date="2022-07" db="EMBL/GenBank/DDBJ databases">
        <title>Ectorhizobium quercum gen.nov., sp. nov.</title>
        <authorList>
            <person name="Ma T."/>
            <person name="Li Y."/>
        </authorList>
    </citation>
    <scope>NUCLEOTIDE SEQUENCE</scope>
    <source>
        <strain evidence="5">BDR2-2</strain>
    </source>
</reference>
<evidence type="ECO:0000256" key="2">
    <source>
        <dbReference type="SAM" id="Phobius"/>
    </source>
</evidence>
<dbReference type="InterPro" id="IPR052163">
    <property type="entry name" value="DGC-Regulatory_Protein"/>
</dbReference>
<dbReference type="SUPFAM" id="SSF55073">
    <property type="entry name" value="Nucleotide cyclase"/>
    <property type="match status" value="1"/>
</dbReference>
<dbReference type="SUPFAM" id="SSF158472">
    <property type="entry name" value="HAMP domain-like"/>
    <property type="match status" value="1"/>
</dbReference>
<dbReference type="GO" id="GO:0007165">
    <property type="term" value="P:signal transduction"/>
    <property type="evidence" value="ECO:0007669"/>
    <property type="project" value="InterPro"/>
</dbReference>
<evidence type="ECO:0000256" key="1">
    <source>
        <dbReference type="SAM" id="MobiDB-lite"/>
    </source>
</evidence>
<evidence type="ECO:0000313" key="5">
    <source>
        <dbReference type="EMBL" id="MCX8996958.1"/>
    </source>
</evidence>
<dbReference type="NCBIfam" id="TIGR00254">
    <property type="entry name" value="GGDEF"/>
    <property type="match status" value="1"/>
</dbReference>
<name>A0AAE3MXR7_9HYPH</name>
<dbReference type="SMART" id="SM00267">
    <property type="entry name" value="GGDEF"/>
    <property type="match status" value="1"/>
</dbReference>
<feature type="domain" description="HAMP" evidence="3">
    <location>
        <begin position="248"/>
        <end position="301"/>
    </location>
</feature>
<dbReference type="PROSITE" id="PS50885">
    <property type="entry name" value="HAMP"/>
    <property type="match status" value="1"/>
</dbReference>
<dbReference type="Gene3D" id="6.10.340.10">
    <property type="match status" value="1"/>
</dbReference>
<keyword evidence="2" id="KW-1133">Transmembrane helix</keyword>
<organism evidence="5 6">
    <name type="scientific">Ectorhizobium quercum</name>
    <dbReference type="NCBI Taxonomy" id="2965071"/>
    <lineage>
        <taxon>Bacteria</taxon>
        <taxon>Pseudomonadati</taxon>
        <taxon>Pseudomonadota</taxon>
        <taxon>Alphaproteobacteria</taxon>
        <taxon>Hyphomicrobiales</taxon>
        <taxon>Rhizobiaceae</taxon>
        <taxon>Ectorhizobium</taxon>
    </lineage>
</organism>
<accession>A0AAE3MXR7</accession>
<dbReference type="InterPro" id="IPR043128">
    <property type="entry name" value="Rev_trsase/Diguanyl_cyclase"/>
</dbReference>
<feature type="transmembrane region" description="Helical" evidence="2">
    <location>
        <begin position="35"/>
        <end position="58"/>
    </location>
</feature>
<keyword evidence="2" id="KW-0472">Membrane</keyword>
<dbReference type="PANTHER" id="PTHR46663">
    <property type="entry name" value="DIGUANYLATE CYCLASE DGCT-RELATED"/>
    <property type="match status" value="1"/>
</dbReference>
<feature type="domain" description="GGDEF" evidence="4">
    <location>
        <begin position="345"/>
        <end position="479"/>
    </location>
</feature>
<dbReference type="CDD" id="cd01949">
    <property type="entry name" value="GGDEF"/>
    <property type="match status" value="1"/>
</dbReference>
<evidence type="ECO:0000259" key="3">
    <source>
        <dbReference type="PROSITE" id="PS50885"/>
    </source>
</evidence>
<dbReference type="GO" id="GO:0016020">
    <property type="term" value="C:membrane"/>
    <property type="evidence" value="ECO:0007669"/>
    <property type="project" value="InterPro"/>
</dbReference>
<dbReference type="Proteomes" id="UP001208771">
    <property type="component" value="Unassembled WGS sequence"/>
</dbReference>
<dbReference type="SMART" id="SM00304">
    <property type="entry name" value="HAMP"/>
    <property type="match status" value="1"/>
</dbReference>
<evidence type="ECO:0000259" key="4">
    <source>
        <dbReference type="PROSITE" id="PS50887"/>
    </source>
</evidence>
<dbReference type="InterPro" id="IPR000160">
    <property type="entry name" value="GGDEF_dom"/>
</dbReference>
<dbReference type="AlphaFoldDB" id="A0AAE3MXR7"/>
<proteinExistence type="predicted"/>
<feature type="region of interest" description="Disordered" evidence="1">
    <location>
        <begin position="1"/>
        <end position="24"/>
    </location>
</feature>
<dbReference type="Pfam" id="PF00990">
    <property type="entry name" value="GGDEF"/>
    <property type="match status" value="1"/>
</dbReference>
<dbReference type="PANTHER" id="PTHR46663:SF2">
    <property type="entry name" value="GGDEF DOMAIN-CONTAINING PROTEIN"/>
    <property type="match status" value="1"/>
</dbReference>
<protein>
    <submittedName>
        <fullName evidence="5">Sensor domain-containing diguanylate cyclase</fullName>
    </submittedName>
</protein>
<comment type="caution">
    <text evidence="5">The sequence shown here is derived from an EMBL/GenBank/DDBJ whole genome shotgun (WGS) entry which is preliminary data.</text>
</comment>
<dbReference type="InterPro" id="IPR029787">
    <property type="entry name" value="Nucleotide_cyclase"/>
</dbReference>
<dbReference type="InterPro" id="IPR003660">
    <property type="entry name" value="HAMP_dom"/>
</dbReference>
<feature type="transmembrane region" description="Helical" evidence="2">
    <location>
        <begin position="229"/>
        <end position="247"/>
    </location>
</feature>
<dbReference type="EMBL" id="JANFPI010000002">
    <property type="protein sequence ID" value="MCX8996958.1"/>
    <property type="molecule type" value="Genomic_DNA"/>
</dbReference>